<dbReference type="InterPro" id="IPR038765">
    <property type="entry name" value="Papain-like_cys_pep_sf"/>
</dbReference>
<sequence>MKLLVRHQTIYHYAASAGRVAMRLKLTPIDTRAQKVLDWQVSVNGDPVEPFRRNSFGEMEAVWIRHDRLDDAVIVAEGLVETCDTNGMLGRLNGAVPPAYFLRETRLTRASDAIRAMARSLPEAGGTLARLHALSAAVSDAVAYRSGVTNSSTTAADSFALGAGVCQDHAQIFIAAARSIGIAARYVTGYLLARGGVALHETHAWVEALVPDLGWVGFDPSNRVCVTERYLRLASGLDAHAAAPIRGSVTVAGDIWIDADVRIAQAEEGVEERQLQRQQQQSLQPTTSQG</sequence>
<evidence type="ECO:0000259" key="1">
    <source>
        <dbReference type="SMART" id="SM00460"/>
    </source>
</evidence>
<dbReference type="EMBL" id="JBHSFZ010000006">
    <property type="protein sequence ID" value="MFC4593684.1"/>
    <property type="molecule type" value="Genomic_DNA"/>
</dbReference>
<comment type="caution">
    <text evidence="2">The sequence shown here is derived from an EMBL/GenBank/DDBJ whole genome shotgun (WGS) entry which is preliminary data.</text>
</comment>
<keyword evidence="3" id="KW-1185">Reference proteome</keyword>
<dbReference type="SUPFAM" id="SSF54001">
    <property type="entry name" value="Cysteine proteinases"/>
    <property type="match status" value="1"/>
</dbReference>
<evidence type="ECO:0000313" key="3">
    <source>
        <dbReference type="Proteomes" id="UP001595957"/>
    </source>
</evidence>
<dbReference type="PANTHER" id="PTHR33490">
    <property type="entry name" value="BLR5614 PROTEIN-RELATED"/>
    <property type="match status" value="1"/>
</dbReference>
<dbReference type="InterPro" id="IPR002931">
    <property type="entry name" value="Transglutaminase-like"/>
</dbReference>
<dbReference type="Proteomes" id="UP001595957">
    <property type="component" value="Unassembled WGS sequence"/>
</dbReference>
<accession>A0ABV9EZZ7</accession>
<dbReference type="InterPro" id="IPR013589">
    <property type="entry name" value="Bac_transglu_N"/>
</dbReference>
<evidence type="ECO:0000313" key="2">
    <source>
        <dbReference type="EMBL" id="MFC4593684.1"/>
    </source>
</evidence>
<dbReference type="RefSeq" id="WP_380803032.1">
    <property type="nucleotide sequence ID" value="NZ_JBHSFZ010000006.1"/>
</dbReference>
<name>A0ABV9EZZ7_9SPHN</name>
<organism evidence="2 3">
    <name type="scientific">Sphingobium tyrosinilyticum</name>
    <dbReference type="NCBI Taxonomy" id="2715436"/>
    <lineage>
        <taxon>Bacteria</taxon>
        <taxon>Pseudomonadati</taxon>
        <taxon>Pseudomonadota</taxon>
        <taxon>Alphaproteobacteria</taxon>
        <taxon>Sphingomonadales</taxon>
        <taxon>Sphingomonadaceae</taxon>
        <taxon>Sphingobium</taxon>
    </lineage>
</organism>
<dbReference type="PANTHER" id="PTHR33490:SF6">
    <property type="entry name" value="SLL1049 PROTEIN"/>
    <property type="match status" value="1"/>
</dbReference>
<dbReference type="SMART" id="SM00460">
    <property type="entry name" value="TGc"/>
    <property type="match status" value="1"/>
</dbReference>
<proteinExistence type="predicted"/>
<reference evidence="3" key="1">
    <citation type="journal article" date="2019" name="Int. J. Syst. Evol. Microbiol.">
        <title>The Global Catalogue of Microorganisms (GCM) 10K type strain sequencing project: providing services to taxonomists for standard genome sequencing and annotation.</title>
        <authorList>
            <consortium name="The Broad Institute Genomics Platform"/>
            <consortium name="The Broad Institute Genome Sequencing Center for Infectious Disease"/>
            <person name="Wu L."/>
            <person name="Ma J."/>
        </authorList>
    </citation>
    <scope>NUCLEOTIDE SEQUENCE [LARGE SCALE GENOMIC DNA]</scope>
    <source>
        <strain evidence="3">NBRC 103632</strain>
    </source>
</reference>
<feature type="domain" description="Transglutaminase-like" evidence="1">
    <location>
        <begin position="158"/>
        <end position="222"/>
    </location>
</feature>
<dbReference type="Pfam" id="PF08379">
    <property type="entry name" value="Bact_transglu_N"/>
    <property type="match status" value="1"/>
</dbReference>
<protein>
    <submittedName>
        <fullName evidence="2">Transglutaminase domain-containing protein</fullName>
    </submittedName>
</protein>
<gene>
    <name evidence="2" type="ORF">ACFO3E_05685</name>
</gene>
<dbReference type="Pfam" id="PF01841">
    <property type="entry name" value="Transglut_core"/>
    <property type="match status" value="1"/>
</dbReference>
<dbReference type="Gene3D" id="3.10.620.30">
    <property type="match status" value="1"/>
</dbReference>